<dbReference type="GO" id="GO:0005886">
    <property type="term" value="C:plasma membrane"/>
    <property type="evidence" value="ECO:0007669"/>
    <property type="project" value="UniProtKB-SubCell"/>
</dbReference>
<protein>
    <submittedName>
        <fullName evidence="9">Uncharacterized protein</fullName>
    </submittedName>
</protein>
<keyword evidence="5 8" id="KW-1133">Transmembrane helix</keyword>
<evidence type="ECO:0000256" key="1">
    <source>
        <dbReference type="ARBA" id="ARBA00004651"/>
    </source>
</evidence>
<name>A0A9W7FZX9_9STRA</name>
<sequence length="359" mass="40099">MSKPNVWVERGNDGNCAGSTHHPAMDPWFANKSDRNRSIRSPSLATFTPMRVTSKSSFWRTSTVGYSYRALDKFIAPLVFINIYGVAVTSVNELITDLSISQTFDSSHLFALTTTLSLMLVFRLSRAAVRWWDSRMMWGLIIAKCRQIGCRIVGFKGTDINIESAESKRRRLEVLMDLVVFAVATRCYLRKVPVVASDLLGVVDKERVDRLNNTDHKVLVAGMDLSKRLVKLHEGKVDNPQLNVALEGKLKLVDDLVQTAGGLERIKNSPLPIIYTAHLRTFLLLYFLFFPFLVMGDLGWYTIPIIAVSSFVFLGVEGAASDVDDGPFDGARVNHVDVDGMVLRVMGDVEICCKGLFED</sequence>
<evidence type="ECO:0000256" key="2">
    <source>
        <dbReference type="ARBA" id="ARBA00022448"/>
    </source>
</evidence>
<feature type="transmembrane region" description="Helical" evidence="8">
    <location>
        <begin position="74"/>
        <end position="95"/>
    </location>
</feature>
<dbReference type="AlphaFoldDB" id="A0A9W7FZX9"/>
<dbReference type="PANTHER" id="PTHR33281">
    <property type="entry name" value="UPF0187 PROTEIN YNEE"/>
    <property type="match status" value="1"/>
</dbReference>
<gene>
    <name evidence="9" type="ORF">TrCOL_g13734</name>
</gene>
<accession>A0A9W7FZX9</accession>
<comment type="subcellular location">
    <subcellularLocation>
        <location evidence="1">Cell membrane</location>
        <topology evidence="1">Multi-pass membrane protein</topology>
    </subcellularLocation>
</comment>
<comment type="caution">
    <text evidence="9">The sequence shown here is derived from an EMBL/GenBank/DDBJ whole genome shotgun (WGS) entry which is preliminary data.</text>
</comment>
<keyword evidence="10" id="KW-1185">Reference proteome</keyword>
<reference evidence="10" key="1">
    <citation type="journal article" date="2023" name="Commun. Biol.">
        <title>Genome analysis of Parmales, the sister group of diatoms, reveals the evolutionary specialization of diatoms from phago-mixotrophs to photoautotrophs.</title>
        <authorList>
            <person name="Ban H."/>
            <person name="Sato S."/>
            <person name="Yoshikawa S."/>
            <person name="Yamada K."/>
            <person name="Nakamura Y."/>
            <person name="Ichinomiya M."/>
            <person name="Sato N."/>
            <person name="Blanc-Mathieu R."/>
            <person name="Endo H."/>
            <person name="Kuwata A."/>
            <person name="Ogata H."/>
        </authorList>
    </citation>
    <scope>NUCLEOTIDE SEQUENCE [LARGE SCALE GENOMIC DNA]</scope>
</reference>
<evidence type="ECO:0000256" key="6">
    <source>
        <dbReference type="ARBA" id="ARBA00023065"/>
    </source>
</evidence>
<evidence type="ECO:0000313" key="10">
    <source>
        <dbReference type="Proteomes" id="UP001165065"/>
    </source>
</evidence>
<dbReference type="InterPro" id="IPR044669">
    <property type="entry name" value="YneE/VCCN1/2-like"/>
</dbReference>
<proteinExistence type="predicted"/>
<evidence type="ECO:0000256" key="8">
    <source>
        <dbReference type="SAM" id="Phobius"/>
    </source>
</evidence>
<dbReference type="GO" id="GO:0005254">
    <property type="term" value="F:chloride channel activity"/>
    <property type="evidence" value="ECO:0007669"/>
    <property type="project" value="InterPro"/>
</dbReference>
<keyword evidence="6" id="KW-0406">Ion transport</keyword>
<keyword evidence="2" id="KW-0813">Transport</keyword>
<dbReference type="Pfam" id="PF25539">
    <property type="entry name" value="Bestrophin_2"/>
    <property type="match status" value="1"/>
</dbReference>
<keyword evidence="7 8" id="KW-0472">Membrane</keyword>
<keyword evidence="3" id="KW-1003">Cell membrane</keyword>
<dbReference type="PANTHER" id="PTHR33281:SF19">
    <property type="entry name" value="VOLTAGE-DEPENDENT ANION CHANNEL-FORMING PROTEIN YNEE"/>
    <property type="match status" value="1"/>
</dbReference>
<evidence type="ECO:0000256" key="4">
    <source>
        <dbReference type="ARBA" id="ARBA00022692"/>
    </source>
</evidence>
<keyword evidence="4 8" id="KW-0812">Transmembrane</keyword>
<organism evidence="9 10">
    <name type="scientific">Triparma columacea</name>
    <dbReference type="NCBI Taxonomy" id="722753"/>
    <lineage>
        <taxon>Eukaryota</taxon>
        <taxon>Sar</taxon>
        <taxon>Stramenopiles</taxon>
        <taxon>Ochrophyta</taxon>
        <taxon>Bolidophyceae</taxon>
        <taxon>Parmales</taxon>
        <taxon>Triparmaceae</taxon>
        <taxon>Triparma</taxon>
    </lineage>
</organism>
<evidence type="ECO:0000256" key="7">
    <source>
        <dbReference type="ARBA" id="ARBA00023136"/>
    </source>
</evidence>
<evidence type="ECO:0000313" key="9">
    <source>
        <dbReference type="EMBL" id="GMI25688.1"/>
    </source>
</evidence>
<feature type="transmembrane region" description="Helical" evidence="8">
    <location>
        <begin position="107"/>
        <end position="125"/>
    </location>
</feature>
<dbReference type="Proteomes" id="UP001165065">
    <property type="component" value="Unassembled WGS sequence"/>
</dbReference>
<dbReference type="EMBL" id="BRYA01000614">
    <property type="protein sequence ID" value="GMI25688.1"/>
    <property type="molecule type" value="Genomic_DNA"/>
</dbReference>
<dbReference type="OrthoDB" id="1368at2759"/>
<evidence type="ECO:0000256" key="3">
    <source>
        <dbReference type="ARBA" id="ARBA00022475"/>
    </source>
</evidence>
<evidence type="ECO:0000256" key="5">
    <source>
        <dbReference type="ARBA" id="ARBA00022989"/>
    </source>
</evidence>